<dbReference type="InterPro" id="IPR010488">
    <property type="entry name" value="Zeta_toxin_domain"/>
</dbReference>
<dbReference type="Gene3D" id="3.40.50.300">
    <property type="entry name" value="P-loop containing nucleotide triphosphate hydrolases"/>
    <property type="match status" value="1"/>
</dbReference>
<dbReference type="Proteomes" id="UP001150614">
    <property type="component" value="Unassembled WGS sequence"/>
</dbReference>
<dbReference type="SUPFAM" id="SSF52540">
    <property type="entry name" value="P-loop containing nucleoside triphosphate hydrolases"/>
    <property type="match status" value="1"/>
</dbReference>
<evidence type="ECO:0000256" key="1">
    <source>
        <dbReference type="ARBA" id="ARBA00022741"/>
    </source>
</evidence>
<evidence type="ECO:0000256" key="2">
    <source>
        <dbReference type="ARBA" id="ARBA00022840"/>
    </source>
</evidence>
<feature type="domain" description="Zeta toxin" evidence="3">
    <location>
        <begin position="31"/>
        <end position="206"/>
    </location>
</feature>
<gene>
    <name evidence="4" type="ORF">NMG11_19470</name>
</gene>
<organism evidence="4 5">
    <name type="scientific">Pseudomonas carnis</name>
    <dbReference type="NCBI Taxonomy" id="2487355"/>
    <lineage>
        <taxon>Bacteria</taxon>
        <taxon>Pseudomonadati</taxon>
        <taxon>Pseudomonadota</taxon>
        <taxon>Gammaproteobacteria</taxon>
        <taxon>Pseudomonadales</taxon>
        <taxon>Pseudomonadaceae</taxon>
        <taxon>Pseudomonas</taxon>
    </lineage>
</organism>
<keyword evidence="5" id="KW-1185">Reference proteome</keyword>
<proteinExistence type="predicted"/>
<evidence type="ECO:0000259" key="3">
    <source>
        <dbReference type="Pfam" id="PF06414"/>
    </source>
</evidence>
<accession>A0ABT5RK31</accession>
<evidence type="ECO:0000313" key="4">
    <source>
        <dbReference type="EMBL" id="MDD1946005.1"/>
    </source>
</evidence>
<dbReference type="RefSeq" id="WP_057712003.1">
    <property type="nucleotide sequence ID" value="NZ_CBCPIQ010000008.1"/>
</dbReference>
<sequence>MSHLEDLQMEAALLFAKANKKRIAREFTNPAIYLPDRSPVSVFMSGCAGAGKTEAASELISEIDDNSGFRTMRIDPDDLRHHFEGYVGTNSWMFQRAASILVDKIHDMALEQSQSFVLDSTLCNFDKADLNIARSLKKDRKCVIMFVYQKPELAWRFVQARERKEGRRVPPEVFVEQFFTAKDVVNALKVKYRNRLQVNLLIKNTDASLQITEEDIDSIHGDLHVGYDRQGLLKHLKAGAML</sequence>
<dbReference type="EMBL" id="JANCLL010000024">
    <property type="protein sequence ID" value="MDD1946005.1"/>
    <property type="molecule type" value="Genomic_DNA"/>
</dbReference>
<comment type="caution">
    <text evidence="4">The sequence shown here is derived from an EMBL/GenBank/DDBJ whole genome shotgun (WGS) entry which is preliminary data.</text>
</comment>
<reference evidence="4" key="1">
    <citation type="submission" date="2022-07" db="EMBL/GenBank/DDBJ databases">
        <title>Draft genome of Pseudomonas carnis strain LP isolated from cheese.</title>
        <authorList>
            <person name="Wolfe B.E."/>
        </authorList>
    </citation>
    <scope>NUCLEOTIDE SEQUENCE</scope>
    <source>
        <strain evidence="4">LP</strain>
    </source>
</reference>
<dbReference type="InterPro" id="IPR027417">
    <property type="entry name" value="P-loop_NTPase"/>
</dbReference>
<protein>
    <submittedName>
        <fullName evidence="4">Zeta toxin family protein</fullName>
    </submittedName>
</protein>
<dbReference type="Pfam" id="PF06414">
    <property type="entry name" value="Zeta_toxin"/>
    <property type="match status" value="1"/>
</dbReference>
<evidence type="ECO:0000313" key="5">
    <source>
        <dbReference type="Proteomes" id="UP001150614"/>
    </source>
</evidence>
<dbReference type="GeneID" id="45736322"/>
<keyword evidence="2" id="KW-0067">ATP-binding</keyword>
<name>A0ABT5RK31_9PSED</name>
<keyword evidence="1" id="KW-0547">Nucleotide-binding</keyword>